<dbReference type="GeneID" id="63835088"/>
<dbReference type="OrthoDB" id="3938544at2759"/>
<dbReference type="EMBL" id="MU032352">
    <property type="protein sequence ID" value="KAF3760613.1"/>
    <property type="molecule type" value="Genomic_DNA"/>
</dbReference>
<keyword evidence="3" id="KW-1185">Reference proteome</keyword>
<feature type="region of interest" description="Disordered" evidence="1">
    <location>
        <begin position="23"/>
        <end position="56"/>
    </location>
</feature>
<evidence type="ECO:0000313" key="2">
    <source>
        <dbReference type="EMBL" id="KAF3760613.1"/>
    </source>
</evidence>
<comment type="caution">
    <text evidence="2">The sequence shown here is derived from an EMBL/GenBank/DDBJ whole genome shotgun (WGS) entry which is preliminary data.</text>
</comment>
<protein>
    <submittedName>
        <fullName evidence="2">Uncharacterized protein</fullName>
    </submittedName>
</protein>
<accession>A0A9P4XTH5</accession>
<reference evidence="2" key="1">
    <citation type="journal article" date="2020" name="Phytopathology">
        <title>Genome sequence of the chestnut blight fungus Cryphonectria parasitica EP155: A fundamental resource for an archetypical invasive plant pathogen.</title>
        <authorList>
            <person name="Crouch J.A."/>
            <person name="Dawe A."/>
            <person name="Aerts A."/>
            <person name="Barry K."/>
            <person name="Churchill A.C.L."/>
            <person name="Grimwood J."/>
            <person name="Hillman B."/>
            <person name="Milgroom M.G."/>
            <person name="Pangilinan J."/>
            <person name="Smith M."/>
            <person name="Salamov A."/>
            <person name="Schmutz J."/>
            <person name="Yadav J."/>
            <person name="Grigoriev I.V."/>
            <person name="Nuss D."/>
        </authorList>
    </citation>
    <scope>NUCLEOTIDE SEQUENCE</scope>
    <source>
        <strain evidence="2">EP155</strain>
    </source>
</reference>
<organism evidence="2 3">
    <name type="scientific">Cryphonectria parasitica (strain ATCC 38755 / EP155)</name>
    <dbReference type="NCBI Taxonomy" id="660469"/>
    <lineage>
        <taxon>Eukaryota</taxon>
        <taxon>Fungi</taxon>
        <taxon>Dikarya</taxon>
        <taxon>Ascomycota</taxon>
        <taxon>Pezizomycotina</taxon>
        <taxon>Sordariomycetes</taxon>
        <taxon>Sordariomycetidae</taxon>
        <taxon>Diaporthales</taxon>
        <taxon>Cryphonectriaceae</taxon>
        <taxon>Cryphonectria-Endothia species complex</taxon>
        <taxon>Cryphonectria</taxon>
    </lineage>
</organism>
<proteinExistence type="predicted"/>
<gene>
    <name evidence="2" type="ORF">M406DRAFT_268699</name>
</gene>
<dbReference type="RefSeq" id="XP_040771592.1">
    <property type="nucleotide sequence ID" value="XM_040917959.1"/>
</dbReference>
<name>A0A9P4XTH5_CRYP1</name>
<dbReference type="AlphaFoldDB" id="A0A9P4XTH5"/>
<dbReference type="Proteomes" id="UP000803844">
    <property type="component" value="Unassembled WGS sequence"/>
</dbReference>
<evidence type="ECO:0000256" key="1">
    <source>
        <dbReference type="SAM" id="MobiDB-lite"/>
    </source>
</evidence>
<sequence>MADDGNNIDSGLFAIALSDSEDDTTAANGCQAGSGAKEGGGAAAPRDRTGQTEEEFQAMKASYRAKVEDGEIWKNVKMPSGQGRVPKHEGQEILHAVEELYFYRRYEEAVTFIGRVMQGAEGEEEGAGDGLDGDLRALLRTYETRCRVRLVSWGAT</sequence>
<evidence type="ECO:0000313" key="3">
    <source>
        <dbReference type="Proteomes" id="UP000803844"/>
    </source>
</evidence>